<feature type="compositionally biased region" description="Low complexity" evidence="1">
    <location>
        <begin position="313"/>
        <end position="323"/>
    </location>
</feature>
<evidence type="ECO:0000313" key="2">
    <source>
        <dbReference type="EMBL" id="KAJ4925908.1"/>
    </source>
</evidence>
<protein>
    <submittedName>
        <fullName evidence="2">Uncharacterized protein</fullName>
    </submittedName>
</protein>
<reference evidence="2" key="1">
    <citation type="submission" date="2022-11" db="EMBL/GenBank/DDBJ databases">
        <title>Chromosome-level genome of Pogonophryne albipinna.</title>
        <authorList>
            <person name="Jo E."/>
        </authorList>
    </citation>
    <scope>NUCLEOTIDE SEQUENCE</scope>
    <source>
        <strain evidence="2">SGF0006</strain>
        <tissue evidence="2">Muscle</tissue>
    </source>
</reference>
<feature type="compositionally biased region" description="Low complexity" evidence="1">
    <location>
        <begin position="141"/>
        <end position="151"/>
    </location>
</feature>
<feature type="non-terminal residue" evidence="2">
    <location>
        <position position="336"/>
    </location>
</feature>
<evidence type="ECO:0000256" key="1">
    <source>
        <dbReference type="SAM" id="MobiDB-lite"/>
    </source>
</evidence>
<dbReference type="PANTHER" id="PTHR46963:SF2">
    <property type="match status" value="1"/>
</dbReference>
<keyword evidence="3" id="KW-1185">Reference proteome</keyword>
<sequence length="336" mass="35400">MHKRTRGETQGLVPDTHLLSPLLSDIICFHAELNPSRENTEETCIPGVFSPREDAGHITSDPVQTSSDPVPTSSDGLCKLVRWAHSHGTFCSLLPSLQQLTSHGTALTTEPGSHGSSVPVAVWSCADGHAYYWPLSEPSNANGGSGHASNGQERFIGGRPSNKVTVKASCDLSNSEAASQGEQFSSGCDSSATAEDDDYEPHSSRKRCGATGVALPVKKQLALKRASRHITSDPVQTSSDPVPTSSDGLCKLVRWAHSHGTFCSLLPSLQQLTSHGTALTTEPGSHGSSVPVAVWSCADGHAYYWPLSEPSNANGGSGHASNGQERFIGGRPSNKV</sequence>
<dbReference type="Proteomes" id="UP001219934">
    <property type="component" value="Unassembled WGS sequence"/>
</dbReference>
<evidence type="ECO:0000313" key="3">
    <source>
        <dbReference type="Proteomes" id="UP001219934"/>
    </source>
</evidence>
<dbReference type="PANTHER" id="PTHR46963">
    <property type="entry name" value="SIMILAR TO RIKEN CDNA E130308A19"/>
    <property type="match status" value="1"/>
</dbReference>
<dbReference type="AlphaFoldDB" id="A0AAD6AIV7"/>
<feature type="region of interest" description="Disordered" evidence="1">
    <location>
        <begin position="141"/>
        <end position="160"/>
    </location>
</feature>
<accession>A0AAD6AIV7</accession>
<name>A0AAD6AIV7_9TELE</name>
<dbReference type="EMBL" id="JAPTMU010000020">
    <property type="protein sequence ID" value="KAJ4925908.1"/>
    <property type="molecule type" value="Genomic_DNA"/>
</dbReference>
<comment type="caution">
    <text evidence="2">The sequence shown here is derived from an EMBL/GenBank/DDBJ whole genome shotgun (WGS) entry which is preliminary data.</text>
</comment>
<gene>
    <name evidence="2" type="ORF">JOQ06_008094</name>
</gene>
<feature type="region of interest" description="Disordered" evidence="1">
    <location>
        <begin position="177"/>
        <end position="207"/>
    </location>
</feature>
<feature type="compositionally biased region" description="Polar residues" evidence="1">
    <location>
        <begin position="177"/>
        <end position="193"/>
    </location>
</feature>
<organism evidence="2 3">
    <name type="scientific">Pogonophryne albipinna</name>
    <dbReference type="NCBI Taxonomy" id="1090488"/>
    <lineage>
        <taxon>Eukaryota</taxon>
        <taxon>Metazoa</taxon>
        <taxon>Chordata</taxon>
        <taxon>Craniata</taxon>
        <taxon>Vertebrata</taxon>
        <taxon>Euteleostomi</taxon>
        <taxon>Actinopterygii</taxon>
        <taxon>Neopterygii</taxon>
        <taxon>Teleostei</taxon>
        <taxon>Neoteleostei</taxon>
        <taxon>Acanthomorphata</taxon>
        <taxon>Eupercaria</taxon>
        <taxon>Perciformes</taxon>
        <taxon>Notothenioidei</taxon>
        <taxon>Pogonophryne</taxon>
    </lineage>
</organism>
<dbReference type="InterPro" id="IPR042838">
    <property type="entry name" value="KIAA1958"/>
</dbReference>
<proteinExistence type="predicted"/>
<feature type="region of interest" description="Disordered" evidence="1">
    <location>
        <begin position="313"/>
        <end position="336"/>
    </location>
</feature>